<organism evidence="5 6">
    <name type="scientific">Sesamum angolense</name>
    <dbReference type="NCBI Taxonomy" id="2727404"/>
    <lineage>
        <taxon>Eukaryota</taxon>
        <taxon>Viridiplantae</taxon>
        <taxon>Streptophyta</taxon>
        <taxon>Embryophyta</taxon>
        <taxon>Tracheophyta</taxon>
        <taxon>Spermatophyta</taxon>
        <taxon>Magnoliopsida</taxon>
        <taxon>eudicotyledons</taxon>
        <taxon>Gunneridae</taxon>
        <taxon>Pentapetalae</taxon>
        <taxon>asterids</taxon>
        <taxon>lamiids</taxon>
        <taxon>Lamiales</taxon>
        <taxon>Pedaliaceae</taxon>
        <taxon>Sesamum</taxon>
    </lineage>
</organism>
<dbReference type="InterPro" id="IPR000010">
    <property type="entry name" value="Cystatin_dom"/>
</dbReference>
<comment type="caution">
    <text evidence="5">The sequence shown here is derived from an EMBL/GenBank/DDBJ whole genome shotgun (WGS) entry which is preliminary data.</text>
</comment>
<dbReference type="Proteomes" id="UP001289374">
    <property type="component" value="Unassembled WGS sequence"/>
</dbReference>
<dbReference type="EMBL" id="JACGWL010000007">
    <property type="protein sequence ID" value="KAK4398854.1"/>
    <property type="molecule type" value="Genomic_DNA"/>
</dbReference>
<dbReference type="CDD" id="cd00042">
    <property type="entry name" value="CY"/>
    <property type="match status" value="2"/>
</dbReference>
<gene>
    <name evidence="5" type="ORF">Sango_1360900</name>
</gene>
<feature type="domain" description="Cystatin" evidence="4">
    <location>
        <begin position="174"/>
        <end position="265"/>
    </location>
</feature>
<dbReference type="GO" id="GO:0004869">
    <property type="term" value="F:cysteine-type endopeptidase inhibitor activity"/>
    <property type="evidence" value="ECO:0007669"/>
    <property type="project" value="UniProtKB-KW"/>
</dbReference>
<keyword evidence="3" id="KW-0732">Signal</keyword>
<protein>
    <submittedName>
        <fullName evidence="5">Cysteine proteinase inhibitor 1</fullName>
    </submittedName>
</protein>
<feature type="domain" description="Cystatin" evidence="4">
    <location>
        <begin position="30"/>
        <end position="121"/>
    </location>
</feature>
<proteinExistence type="predicted"/>
<evidence type="ECO:0000256" key="2">
    <source>
        <dbReference type="ARBA" id="ARBA00022704"/>
    </source>
</evidence>
<evidence type="ECO:0000313" key="6">
    <source>
        <dbReference type="Proteomes" id="UP001289374"/>
    </source>
</evidence>
<reference evidence="5" key="1">
    <citation type="submission" date="2020-06" db="EMBL/GenBank/DDBJ databases">
        <authorList>
            <person name="Li T."/>
            <person name="Hu X."/>
            <person name="Zhang T."/>
            <person name="Song X."/>
            <person name="Zhang H."/>
            <person name="Dai N."/>
            <person name="Sheng W."/>
            <person name="Hou X."/>
            <person name="Wei L."/>
        </authorList>
    </citation>
    <scope>NUCLEOTIDE SEQUENCE</scope>
    <source>
        <strain evidence="5">K16</strain>
        <tissue evidence="5">Leaf</tissue>
    </source>
</reference>
<keyword evidence="6" id="KW-1185">Reference proteome</keyword>
<name>A0AAE2BV16_9LAMI</name>
<evidence type="ECO:0000256" key="3">
    <source>
        <dbReference type="SAM" id="SignalP"/>
    </source>
</evidence>
<sequence>MAHATCPLVFVVLLVAGSIASATSERQKLFRLGGWRPISNPRDHKVREVAEFAVREHNKLAKTNLKLQIVICGSIQVVGGRNYRLVVSAMDGSSGSPANYLALVYEKPWLHLKILIRQGSFPPPTPYKYKDHPPSVYQPNNLLKGKEKNMALKSASLLFVFLAILLASSLNEASPVGAWQPIDPKDPKVVEIANFAVTEHNKEAGSALVFQDVVKGTKQVVAGINYELVIAAGDGTPAGVRLYYQARVFEQPSQKSRKLLSFQKITG</sequence>
<dbReference type="PANTHER" id="PTHR47364:SF2">
    <property type="entry name" value="CYSTEINE PROTEINASE INHIBITOR 5"/>
    <property type="match status" value="1"/>
</dbReference>
<accession>A0AAE2BV16</accession>
<evidence type="ECO:0000256" key="1">
    <source>
        <dbReference type="ARBA" id="ARBA00022690"/>
    </source>
</evidence>
<dbReference type="SUPFAM" id="SSF54403">
    <property type="entry name" value="Cystatin/monellin"/>
    <property type="match status" value="2"/>
</dbReference>
<dbReference type="Gene3D" id="3.10.450.10">
    <property type="match status" value="2"/>
</dbReference>
<dbReference type="Pfam" id="PF16845">
    <property type="entry name" value="SQAPI"/>
    <property type="match status" value="2"/>
</dbReference>
<feature type="signal peptide" evidence="3">
    <location>
        <begin position="1"/>
        <end position="22"/>
    </location>
</feature>
<dbReference type="SMART" id="SM00043">
    <property type="entry name" value="CY"/>
    <property type="match status" value="2"/>
</dbReference>
<keyword evidence="1" id="KW-0646">Protease inhibitor</keyword>
<reference evidence="5" key="2">
    <citation type="journal article" date="2024" name="Plant">
        <title>Genomic evolution and insights into agronomic trait innovations of Sesamum species.</title>
        <authorList>
            <person name="Miao H."/>
            <person name="Wang L."/>
            <person name="Qu L."/>
            <person name="Liu H."/>
            <person name="Sun Y."/>
            <person name="Le M."/>
            <person name="Wang Q."/>
            <person name="Wei S."/>
            <person name="Zheng Y."/>
            <person name="Lin W."/>
            <person name="Duan Y."/>
            <person name="Cao H."/>
            <person name="Xiong S."/>
            <person name="Wang X."/>
            <person name="Wei L."/>
            <person name="Li C."/>
            <person name="Ma Q."/>
            <person name="Ju M."/>
            <person name="Zhao R."/>
            <person name="Li G."/>
            <person name="Mu C."/>
            <person name="Tian Q."/>
            <person name="Mei H."/>
            <person name="Zhang T."/>
            <person name="Gao T."/>
            <person name="Zhang H."/>
        </authorList>
    </citation>
    <scope>NUCLEOTIDE SEQUENCE</scope>
    <source>
        <strain evidence="5">K16</strain>
    </source>
</reference>
<evidence type="ECO:0000313" key="5">
    <source>
        <dbReference type="EMBL" id="KAK4398854.1"/>
    </source>
</evidence>
<dbReference type="PANTHER" id="PTHR47364">
    <property type="entry name" value="CYSTEINE PROTEINASE INHIBITOR 5"/>
    <property type="match status" value="1"/>
</dbReference>
<feature type="chain" id="PRO_5042125994" evidence="3">
    <location>
        <begin position="23"/>
        <end position="267"/>
    </location>
</feature>
<dbReference type="AlphaFoldDB" id="A0AAE2BV16"/>
<dbReference type="InterPro" id="IPR046350">
    <property type="entry name" value="Cystatin_sf"/>
</dbReference>
<evidence type="ECO:0000259" key="4">
    <source>
        <dbReference type="SMART" id="SM00043"/>
    </source>
</evidence>
<keyword evidence="2" id="KW-0789">Thiol protease inhibitor</keyword>